<sequence length="501" mass="55848">MGSLDPNLSDAGIHIKGEFKPLDVEEFRKQAHHMVDFIAEYYKNIESYPVLSHVQPGYLRAKLPESAPSAPEPMKNIMDDVKTHIIPGMTHWLSPNFFAYFPATVSSAAFVGEMLCTAFNSVGFNWVASPAATELEMVVMDWLARMLKLPESFMFSGTGGGVIQNTTSESILVTLIAARDKCVSVNGPQCLSKLVVYGSDQTHSTFNKACKLIGLNNVRTIPTKIETSFALSAADLQTTMEVDVAAGLIPLYLCATVGTTSTTAVDPLDELAKVAEKYGVWVHLDAAYGGSACICPEFRNYLDGVERIDSLSFSPHKWLLSYLDCCCLWVKQPDLLTKALSTNPEYLRNQQSELNTVVDYKDWQVGTGRKFKSIRLWLVLRNYGVANIQSHIRSDVRMAKLFEAMVWSDPRFEIVVPTRFALVCFRLKPAGFGSIEYLNRKLLDWINSSGRIYMTHTKVGGVYMLRFAVGATLTEDRHIIAAWKLIKEGANALFTTEVRME</sequence>
<dbReference type="FunFam" id="3.40.640.10:FF:000025">
    <property type="entry name" value="Histidine decarboxylase"/>
    <property type="match status" value="1"/>
</dbReference>
<dbReference type="Gene3D" id="1.20.1340.10">
    <property type="entry name" value="dopa decarboxylase, N-terminal domain"/>
    <property type="match status" value="1"/>
</dbReference>
<dbReference type="OMA" id="ERDPSHY"/>
<feature type="modified residue" description="N6-(pyridoxal phosphate)lysine" evidence="6">
    <location>
        <position position="317"/>
    </location>
</feature>
<evidence type="ECO:0000256" key="4">
    <source>
        <dbReference type="ARBA" id="ARBA00022898"/>
    </source>
</evidence>
<dbReference type="SUPFAM" id="SSF53383">
    <property type="entry name" value="PLP-dependent transferases"/>
    <property type="match status" value="1"/>
</dbReference>
<reference evidence="8" key="1">
    <citation type="submission" date="2021-01" db="UniProtKB">
        <authorList>
            <consortium name="EnsemblPlants"/>
        </authorList>
    </citation>
    <scope>IDENTIFICATION</scope>
</reference>
<dbReference type="Gene3D" id="3.90.1150.10">
    <property type="entry name" value="Aspartate Aminotransferase, domain 1"/>
    <property type="match status" value="1"/>
</dbReference>
<dbReference type="GO" id="GO:0006520">
    <property type="term" value="P:amino acid metabolic process"/>
    <property type="evidence" value="ECO:0007669"/>
    <property type="project" value="InterPro"/>
</dbReference>
<evidence type="ECO:0000256" key="7">
    <source>
        <dbReference type="RuleBase" id="RU000382"/>
    </source>
</evidence>
<dbReference type="FunFam" id="1.20.1340.10:FF:000001">
    <property type="entry name" value="Histidine decarboxylase"/>
    <property type="match status" value="1"/>
</dbReference>
<dbReference type="InterPro" id="IPR010977">
    <property type="entry name" value="Aromatic_deC"/>
</dbReference>
<dbReference type="InterPro" id="IPR021115">
    <property type="entry name" value="Pyridoxal-P_BS"/>
</dbReference>
<accession>A0A7N0TBN0</accession>
<evidence type="ECO:0000256" key="2">
    <source>
        <dbReference type="ARBA" id="ARBA00009533"/>
    </source>
</evidence>
<dbReference type="InterPro" id="IPR015424">
    <property type="entry name" value="PyrdxlP-dep_Trfase"/>
</dbReference>
<dbReference type="GO" id="GO:0019752">
    <property type="term" value="P:carboxylic acid metabolic process"/>
    <property type="evidence" value="ECO:0007669"/>
    <property type="project" value="InterPro"/>
</dbReference>
<dbReference type="InterPro" id="IPR002129">
    <property type="entry name" value="PyrdxlP-dep_de-COase"/>
</dbReference>
<dbReference type="GO" id="GO:0030170">
    <property type="term" value="F:pyridoxal phosphate binding"/>
    <property type="evidence" value="ECO:0007669"/>
    <property type="project" value="InterPro"/>
</dbReference>
<dbReference type="GO" id="GO:0005737">
    <property type="term" value="C:cytoplasm"/>
    <property type="evidence" value="ECO:0007669"/>
    <property type="project" value="TreeGrafter"/>
</dbReference>
<dbReference type="Gramene" id="Kaladp0031s0071.1.v1.1">
    <property type="protein sequence ID" value="Kaladp0031s0071.1.v1.1.CDS.1"/>
    <property type="gene ID" value="Kaladp0031s0071.v1.1"/>
</dbReference>
<dbReference type="EnsemblPlants" id="Kaladp0031s0071.1.v1.1">
    <property type="protein sequence ID" value="Kaladp0031s0071.1.v1.1.CDS.1"/>
    <property type="gene ID" value="Kaladp0031s0071.v1.1"/>
</dbReference>
<evidence type="ECO:0000256" key="3">
    <source>
        <dbReference type="ARBA" id="ARBA00022793"/>
    </source>
</evidence>
<dbReference type="InterPro" id="IPR015422">
    <property type="entry name" value="PyrdxlP-dep_Trfase_small"/>
</dbReference>
<dbReference type="Gene3D" id="3.40.640.10">
    <property type="entry name" value="Type I PLP-dependent aspartate aminotransferase-like (Major domain)"/>
    <property type="match status" value="1"/>
</dbReference>
<evidence type="ECO:0008006" key="10">
    <source>
        <dbReference type="Google" id="ProtNLM"/>
    </source>
</evidence>
<dbReference type="PANTHER" id="PTHR11999:SF157">
    <property type="entry name" value="TRYPTOPHAN DECARBOXYLASE 1"/>
    <property type="match status" value="1"/>
</dbReference>
<dbReference type="CDD" id="cd06450">
    <property type="entry name" value="DOPA_deC_like"/>
    <property type="match status" value="1"/>
</dbReference>
<dbReference type="AlphaFoldDB" id="A0A7N0TBN0"/>
<evidence type="ECO:0000313" key="8">
    <source>
        <dbReference type="EnsemblPlants" id="Kaladp0031s0071.1.v1.1.CDS.1"/>
    </source>
</evidence>
<keyword evidence="9" id="KW-1185">Reference proteome</keyword>
<keyword evidence="3" id="KW-0210">Decarboxylase</keyword>
<evidence type="ECO:0000256" key="6">
    <source>
        <dbReference type="PIRSR" id="PIRSR602129-50"/>
    </source>
</evidence>
<proteinExistence type="inferred from homology"/>
<dbReference type="Proteomes" id="UP000594263">
    <property type="component" value="Unplaced"/>
</dbReference>
<dbReference type="PRINTS" id="PR00800">
    <property type="entry name" value="YHDCRBOXLASE"/>
</dbReference>
<comment type="cofactor">
    <cofactor evidence="1 6 7">
        <name>pyridoxal 5'-phosphate</name>
        <dbReference type="ChEBI" id="CHEBI:597326"/>
    </cofactor>
</comment>
<dbReference type="InterPro" id="IPR015421">
    <property type="entry name" value="PyrdxlP-dep_Trfase_major"/>
</dbReference>
<dbReference type="GO" id="GO:0016831">
    <property type="term" value="F:carboxy-lyase activity"/>
    <property type="evidence" value="ECO:0007669"/>
    <property type="project" value="UniProtKB-KW"/>
</dbReference>
<keyword evidence="5 7" id="KW-0456">Lyase</keyword>
<dbReference type="Pfam" id="PF00282">
    <property type="entry name" value="Pyridoxal_deC"/>
    <property type="match status" value="1"/>
</dbReference>
<protein>
    <recommendedName>
        <fullName evidence="10">Tryptophan decarboxylase</fullName>
    </recommendedName>
</protein>
<organism evidence="8 9">
    <name type="scientific">Kalanchoe fedtschenkoi</name>
    <name type="common">Lavender scallops</name>
    <name type="synonym">South American air plant</name>
    <dbReference type="NCBI Taxonomy" id="63787"/>
    <lineage>
        <taxon>Eukaryota</taxon>
        <taxon>Viridiplantae</taxon>
        <taxon>Streptophyta</taxon>
        <taxon>Embryophyta</taxon>
        <taxon>Tracheophyta</taxon>
        <taxon>Spermatophyta</taxon>
        <taxon>Magnoliopsida</taxon>
        <taxon>eudicotyledons</taxon>
        <taxon>Gunneridae</taxon>
        <taxon>Pentapetalae</taxon>
        <taxon>Saxifragales</taxon>
        <taxon>Crassulaceae</taxon>
        <taxon>Kalanchoe</taxon>
    </lineage>
</organism>
<evidence type="ECO:0000313" key="9">
    <source>
        <dbReference type="Proteomes" id="UP000594263"/>
    </source>
</evidence>
<dbReference type="PANTHER" id="PTHR11999">
    <property type="entry name" value="GROUP II PYRIDOXAL-5-PHOSPHATE DECARBOXYLASE"/>
    <property type="match status" value="1"/>
</dbReference>
<comment type="similarity">
    <text evidence="2 7">Belongs to the group II decarboxylase family.</text>
</comment>
<evidence type="ECO:0000256" key="1">
    <source>
        <dbReference type="ARBA" id="ARBA00001933"/>
    </source>
</evidence>
<evidence type="ECO:0000256" key="5">
    <source>
        <dbReference type="ARBA" id="ARBA00023239"/>
    </source>
</evidence>
<name>A0A7N0TBN0_KALFE</name>
<dbReference type="PROSITE" id="PS00392">
    <property type="entry name" value="DDC_GAD_HDC_YDC"/>
    <property type="match status" value="1"/>
</dbReference>
<keyword evidence="4 6" id="KW-0663">Pyridoxal phosphate</keyword>